<accession>A0A371QBG1</accession>
<dbReference type="InterPro" id="IPR009081">
    <property type="entry name" value="PP-bd_ACP"/>
</dbReference>
<keyword evidence="1" id="KW-0596">Phosphopantetheine</keyword>
<dbReference type="Proteomes" id="UP000262477">
    <property type="component" value="Unassembled WGS sequence"/>
</dbReference>
<comment type="caution">
    <text evidence="5">The sequence shown here is derived from an EMBL/GenBank/DDBJ whole genome shotgun (WGS) entry which is preliminary data.</text>
</comment>
<dbReference type="RefSeq" id="WP_128502545.1">
    <property type="nucleotide sequence ID" value="NZ_QUAC01000011.1"/>
</dbReference>
<evidence type="ECO:0000256" key="3">
    <source>
        <dbReference type="SAM" id="MobiDB-lite"/>
    </source>
</evidence>
<evidence type="ECO:0000313" key="5">
    <source>
        <dbReference type="EMBL" id="REK92041.1"/>
    </source>
</evidence>
<evidence type="ECO:0000256" key="2">
    <source>
        <dbReference type="ARBA" id="ARBA00022553"/>
    </source>
</evidence>
<feature type="region of interest" description="Disordered" evidence="3">
    <location>
        <begin position="81"/>
        <end position="108"/>
    </location>
</feature>
<dbReference type="InterPro" id="IPR006162">
    <property type="entry name" value="Ppantetheine_attach_site"/>
</dbReference>
<proteinExistence type="predicted"/>
<reference evidence="5 6" key="1">
    <citation type="submission" date="2018-08" db="EMBL/GenBank/DDBJ databases">
        <title>Streptomyces NEAU-D10 sp. nov., a novel Actinomycete isolated from soil.</title>
        <authorList>
            <person name="Jin L."/>
        </authorList>
    </citation>
    <scope>NUCLEOTIDE SEQUENCE [LARGE SCALE GENOMIC DNA]</scope>
    <source>
        <strain evidence="5 6">NEAU-D10</strain>
    </source>
</reference>
<organism evidence="5 6">
    <name type="scientific">Streptomyces inhibens</name>
    <dbReference type="NCBI Taxonomy" id="2293571"/>
    <lineage>
        <taxon>Bacteria</taxon>
        <taxon>Bacillati</taxon>
        <taxon>Actinomycetota</taxon>
        <taxon>Actinomycetes</taxon>
        <taxon>Kitasatosporales</taxon>
        <taxon>Streptomycetaceae</taxon>
        <taxon>Streptomyces</taxon>
    </lineage>
</organism>
<keyword evidence="2" id="KW-0597">Phosphoprotein</keyword>
<evidence type="ECO:0000256" key="1">
    <source>
        <dbReference type="ARBA" id="ARBA00022450"/>
    </source>
</evidence>
<dbReference type="EMBL" id="QUAC01000011">
    <property type="protein sequence ID" value="REK92041.1"/>
    <property type="molecule type" value="Genomic_DNA"/>
</dbReference>
<dbReference type="Pfam" id="PF00550">
    <property type="entry name" value="PP-binding"/>
    <property type="match status" value="1"/>
</dbReference>
<dbReference type="SUPFAM" id="SSF47336">
    <property type="entry name" value="ACP-like"/>
    <property type="match status" value="1"/>
</dbReference>
<sequence>MDSRFTALLQPFLKHTGPDESALAPDTDLRKLGVDSMQAIELLFAIEDTFGISLPDDALNDATFATAGSLWRVISAQLPDEATEETNGESIGEAAGAITDQATGQVTA</sequence>
<dbReference type="AlphaFoldDB" id="A0A371QBG1"/>
<dbReference type="Gene3D" id="1.10.1200.10">
    <property type="entry name" value="ACP-like"/>
    <property type="match status" value="1"/>
</dbReference>
<dbReference type="InterPro" id="IPR036736">
    <property type="entry name" value="ACP-like_sf"/>
</dbReference>
<dbReference type="OrthoDB" id="2665189at2"/>
<dbReference type="PROSITE" id="PS50075">
    <property type="entry name" value="CARRIER"/>
    <property type="match status" value="1"/>
</dbReference>
<name>A0A371QBG1_STRIH</name>
<gene>
    <name evidence="5" type="ORF">DY245_01470</name>
</gene>
<keyword evidence="6" id="KW-1185">Reference proteome</keyword>
<dbReference type="PROSITE" id="PS00012">
    <property type="entry name" value="PHOSPHOPANTETHEINE"/>
    <property type="match status" value="1"/>
</dbReference>
<feature type="domain" description="Carrier" evidence="4">
    <location>
        <begin position="1"/>
        <end position="78"/>
    </location>
</feature>
<evidence type="ECO:0000259" key="4">
    <source>
        <dbReference type="PROSITE" id="PS50075"/>
    </source>
</evidence>
<evidence type="ECO:0000313" key="6">
    <source>
        <dbReference type="Proteomes" id="UP000262477"/>
    </source>
</evidence>
<protein>
    <submittedName>
        <fullName evidence="5">Acyl carrier protein</fullName>
    </submittedName>
</protein>